<dbReference type="EMBL" id="CP001778">
    <property type="protein sequence ID" value="ADD45224.1"/>
    <property type="molecule type" value="Genomic_DNA"/>
</dbReference>
<evidence type="ECO:0000256" key="5">
    <source>
        <dbReference type="ARBA" id="ARBA00022741"/>
    </source>
</evidence>
<reference evidence="14 15" key="1">
    <citation type="journal article" date="2009" name="Stand. Genomic Sci.">
        <title>Complete genome sequence of Stackebrandtia nassauensis type strain (LLR-40K-21).</title>
        <authorList>
            <person name="Munk C."/>
            <person name="Lapidus A."/>
            <person name="Copeland A."/>
            <person name="Jando M."/>
            <person name="Mayilraj S."/>
            <person name="Glavina Del Rio T."/>
            <person name="Nolan M."/>
            <person name="Chen F."/>
            <person name="Lucas S."/>
            <person name="Tice H."/>
            <person name="Cheng J.F."/>
            <person name="Han C."/>
            <person name="Detter J.C."/>
            <person name="Bruce D."/>
            <person name="Goodwin L."/>
            <person name="Chain P."/>
            <person name="Pitluck S."/>
            <person name="Goker M."/>
            <person name="Ovchinikova G."/>
            <person name="Pati A."/>
            <person name="Ivanova N."/>
            <person name="Mavromatis K."/>
            <person name="Chen A."/>
            <person name="Palaniappan K."/>
            <person name="Land M."/>
            <person name="Hauser L."/>
            <person name="Chang Y.J."/>
            <person name="Jeffries C.D."/>
            <person name="Bristow J."/>
            <person name="Eisen J.A."/>
            <person name="Markowitz V."/>
            <person name="Hugenholtz P."/>
            <person name="Kyrpides N.C."/>
            <person name="Klenk H.P."/>
        </authorList>
    </citation>
    <scope>NUCLEOTIDE SEQUENCE [LARGE SCALE GENOMIC DNA]</scope>
    <source>
        <strain evidence="15">DSM 44728 / CIP 108903 / NRRL B-16338 / NBRC 102104 / LLR-40K-21</strain>
    </source>
</reference>
<dbReference type="GO" id="GO:0016020">
    <property type="term" value="C:membrane"/>
    <property type="evidence" value="ECO:0007669"/>
    <property type="project" value="InterPro"/>
</dbReference>
<gene>
    <name evidence="14" type="ordered locus">Snas_5594</name>
</gene>
<evidence type="ECO:0000256" key="7">
    <source>
        <dbReference type="ARBA" id="ARBA00022840"/>
    </source>
</evidence>
<dbReference type="KEGG" id="sna:Snas_5594"/>
<evidence type="ECO:0000256" key="2">
    <source>
        <dbReference type="ARBA" id="ARBA00012438"/>
    </source>
</evidence>
<keyword evidence="9" id="KW-0175">Coiled coil</keyword>
<keyword evidence="3" id="KW-0597">Phosphoprotein</keyword>
<proteinExistence type="predicted"/>
<comment type="catalytic activity">
    <reaction evidence="1">
        <text>ATP + protein L-histidine = ADP + protein N-phospho-L-histidine.</text>
        <dbReference type="EC" id="2.7.13.3"/>
    </reaction>
</comment>
<dbReference type="PANTHER" id="PTHR24421:SF10">
    <property type="entry name" value="NITRATE_NITRITE SENSOR PROTEIN NARQ"/>
    <property type="match status" value="1"/>
</dbReference>
<keyword evidence="11" id="KW-0472">Membrane</keyword>
<dbReference type="EC" id="2.7.13.3" evidence="2"/>
<name>D3PX00_STANL</name>
<protein>
    <recommendedName>
        <fullName evidence="2">histidine kinase</fullName>
        <ecNumber evidence="2">2.7.13.3</ecNumber>
    </recommendedName>
</protein>
<dbReference type="STRING" id="446470.Snas_5594"/>
<dbReference type="GO" id="GO:0005524">
    <property type="term" value="F:ATP binding"/>
    <property type="evidence" value="ECO:0007669"/>
    <property type="project" value="UniProtKB-KW"/>
</dbReference>
<dbReference type="AlphaFoldDB" id="D3PX00"/>
<feature type="transmembrane region" description="Helical" evidence="11">
    <location>
        <begin position="60"/>
        <end position="93"/>
    </location>
</feature>
<feature type="coiled-coil region" evidence="9">
    <location>
        <begin position="98"/>
        <end position="132"/>
    </location>
</feature>
<evidence type="ECO:0000256" key="11">
    <source>
        <dbReference type="SAM" id="Phobius"/>
    </source>
</evidence>
<keyword evidence="6 14" id="KW-0418">Kinase</keyword>
<dbReference type="HOGENOM" id="CLU_000445_20_1_11"/>
<dbReference type="InterPro" id="IPR011712">
    <property type="entry name" value="Sig_transdc_His_kin_sub3_dim/P"/>
</dbReference>
<feature type="domain" description="Histidine kinase/HSP90-like ATPase" evidence="12">
    <location>
        <begin position="319"/>
        <end position="406"/>
    </location>
</feature>
<accession>D3PX00</accession>
<evidence type="ECO:0000259" key="13">
    <source>
        <dbReference type="Pfam" id="PF07730"/>
    </source>
</evidence>
<keyword evidence="7" id="KW-0067">ATP-binding</keyword>
<keyword evidence="4" id="KW-0808">Transferase</keyword>
<dbReference type="Pfam" id="PF07730">
    <property type="entry name" value="HisKA_3"/>
    <property type="match status" value="1"/>
</dbReference>
<evidence type="ECO:0000256" key="4">
    <source>
        <dbReference type="ARBA" id="ARBA00022679"/>
    </source>
</evidence>
<dbReference type="Gene3D" id="1.20.5.1930">
    <property type="match status" value="1"/>
</dbReference>
<evidence type="ECO:0000256" key="10">
    <source>
        <dbReference type="SAM" id="MobiDB-lite"/>
    </source>
</evidence>
<evidence type="ECO:0000313" key="14">
    <source>
        <dbReference type="EMBL" id="ADD45224.1"/>
    </source>
</evidence>
<keyword evidence="15" id="KW-1185">Reference proteome</keyword>
<keyword evidence="11" id="KW-0812">Transmembrane</keyword>
<dbReference type="GO" id="GO:0000155">
    <property type="term" value="F:phosphorelay sensor kinase activity"/>
    <property type="evidence" value="ECO:0007669"/>
    <property type="project" value="InterPro"/>
</dbReference>
<dbReference type="GO" id="GO:0046983">
    <property type="term" value="F:protein dimerization activity"/>
    <property type="evidence" value="ECO:0007669"/>
    <property type="project" value="InterPro"/>
</dbReference>
<dbReference type="Proteomes" id="UP000000844">
    <property type="component" value="Chromosome"/>
</dbReference>
<evidence type="ECO:0000256" key="9">
    <source>
        <dbReference type="SAM" id="Coils"/>
    </source>
</evidence>
<sequence>MPAVTSKFAILALAGLSAWNGLGFAGSAPGWRVALAVIVVVPAYLAGRRLAGRRDGEFLAVVTALTAASAVVVEWGAATATLCVAVFVALPWLIGRSRQQQARLVTAERERADQLEREQRLVAERARLAERARIAADMHDSLGHSLALIALRAGSLELAQGLSDEHRLAAERLRADAVSATDELRHTIALLRSPGQAAATHPPDEDVTALVERAVEAGMAVTLRHNETEANRLDAEPPIELVSREPEAGGTAGHDAKLAAGQVSQMPEAGGTAGSGSKLAAGQVSQAPGASDTAGQPAAEPRSQRLDGSKAAQPTLVDRAVYRVVQEGLTNAARYAPGSDVEVVVERAADATEVRVTNDAPREVPLSLAGTGQGLTGLRERVELLGGSFAAAGHGRGFRVEARIPHAATPPHGPDTTARQPDDPTDTNGATP</sequence>
<dbReference type="InterPro" id="IPR036890">
    <property type="entry name" value="HATPase_C_sf"/>
</dbReference>
<dbReference type="SUPFAM" id="SSF55874">
    <property type="entry name" value="ATPase domain of HSP90 chaperone/DNA topoisomerase II/histidine kinase"/>
    <property type="match status" value="1"/>
</dbReference>
<feature type="region of interest" description="Disordered" evidence="10">
    <location>
        <begin position="264"/>
        <end position="312"/>
    </location>
</feature>
<evidence type="ECO:0000256" key="1">
    <source>
        <dbReference type="ARBA" id="ARBA00000085"/>
    </source>
</evidence>
<keyword evidence="5" id="KW-0547">Nucleotide-binding</keyword>
<dbReference type="CDD" id="cd16917">
    <property type="entry name" value="HATPase_UhpB-NarQ-NarX-like"/>
    <property type="match status" value="1"/>
</dbReference>
<evidence type="ECO:0000256" key="3">
    <source>
        <dbReference type="ARBA" id="ARBA00022553"/>
    </source>
</evidence>
<feature type="region of interest" description="Disordered" evidence="10">
    <location>
        <begin position="403"/>
        <end position="432"/>
    </location>
</feature>
<dbReference type="Gene3D" id="3.30.565.10">
    <property type="entry name" value="Histidine kinase-like ATPase, C-terminal domain"/>
    <property type="match status" value="1"/>
</dbReference>
<dbReference type="InterPro" id="IPR003594">
    <property type="entry name" value="HATPase_dom"/>
</dbReference>
<dbReference type="eggNOG" id="COG4585">
    <property type="taxonomic scope" value="Bacteria"/>
</dbReference>
<evidence type="ECO:0000259" key="12">
    <source>
        <dbReference type="Pfam" id="PF02518"/>
    </source>
</evidence>
<evidence type="ECO:0000256" key="8">
    <source>
        <dbReference type="ARBA" id="ARBA00023012"/>
    </source>
</evidence>
<evidence type="ECO:0000313" key="15">
    <source>
        <dbReference type="Proteomes" id="UP000000844"/>
    </source>
</evidence>
<organism evidence="14 15">
    <name type="scientific">Stackebrandtia nassauensis (strain DSM 44728 / CIP 108903 / NRRL B-16338 / NBRC 102104 / LLR-40K-21)</name>
    <dbReference type="NCBI Taxonomy" id="446470"/>
    <lineage>
        <taxon>Bacteria</taxon>
        <taxon>Bacillati</taxon>
        <taxon>Actinomycetota</taxon>
        <taxon>Actinomycetes</taxon>
        <taxon>Glycomycetales</taxon>
        <taxon>Glycomycetaceae</taxon>
        <taxon>Stackebrandtia</taxon>
    </lineage>
</organism>
<feature type="domain" description="Signal transduction histidine kinase subgroup 3 dimerisation and phosphoacceptor" evidence="13">
    <location>
        <begin position="130"/>
        <end position="195"/>
    </location>
</feature>
<dbReference type="PANTHER" id="PTHR24421">
    <property type="entry name" value="NITRATE/NITRITE SENSOR PROTEIN NARX-RELATED"/>
    <property type="match status" value="1"/>
</dbReference>
<evidence type="ECO:0000256" key="6">
    <source>
        <dbReference type="ARBA" id="ARBA00022777"/>
    </source>
</evidence>
<dbReference type="InterPro" id="IPR050482">
    <property type="entry name" value="Sensor_HK_TwoCompSys"/>
</dbReference>
<keyword evidence="11" id="KW-1133">Transmembrane helix</keyword>
<dbReference type="Pfam" id="PF02518">
    <property type="entry name" value="HATPase_c"/>
    <property type="match status" value="1"/>
</dbReference>
<dbReference type="OrthoDB" id="227596at2"/>
<keyword evidence="8" id="KW-0902">Two-component regulatory system</keyword>